<organism evidence="4 5">
    <name type="scientific">Pseudomonas fluorescens</name>
    <dbReference type="NCBI Taxonomy" id="294"/>
    <lineage>
        <taxon>Bacteria</taxon>
        <taxon>Pseudomonadati</taxon>
        <taxon>Pseudomonadota</taxon>
        <taxon>Gammaproteobacteria</taxon>
        <taxon>Pseudomonadales</taxon>
        <taxon>Pseudomonadaceae</taxon>
        <taxon>Pseudomonas</taxon>
    </lineage>
</organism>
<comment type="caution">
    <text evidence="4">The sequence shown here is derived from an EMBL/GenBank/DDBJ whole genome shotgun (WGS) entry which is preliminary data.</text>
</comment>
<keyword evidence="4" id="KW-0347">Helicase</keyword>
<gene>
    <name evidence="4" type="primary">recD2</name>
    <name evidence="4" type="ORF">PFL603g_05871</name>
</gene>
<dbReference type="CDD" id="cd17933">
    <property type="entry name" value="DEXSc_RecD-like"/>
    <property type="match status" value="1"/>
</dbReference>
<name>A0A120FXA4_PSEFL</name>
<dbReference type="InterPro" id="IPR050534">
    <property type="entry name" value="Coronavir_polyprotein_1ab"/>
</dbReference>
<dbReference type="EC" id="3.6.4.12" evidence="4"/>
<dbReference type="GO" id="GO:0005524">
    <property type="term" value="F:ATP binding"/>
    <property type="evidence" value="ECO:0007669"/>
    <property type="project" value="UniProtKB-KW"/>
</dbReference>
<dbReference type="Pfam" id="PF13538">
    <property type="entry name" value="UvrD_C_2"/>
    <property type="match status" value="1"/>
</dbReference>
<dbReference type="Gene3D" id="3.40.50.300">
    <property type="entry name" value="P-loop containing nucleotide triphosphate hydrolases"/>
    <property type="match status" value="2"/>
</dbReference>
<dbReference type="CDD" id="cd18809">
    <property type="entry name" value="SF1_C_RecD"/>
    <property type="match status" value="1"/>
</dbReference>
<reference evidence="4 5" key="1">
    <citation type="submission" date="2015-05" db="EMBL/GenBank/DDBJ databases">
        <title>A genomic and transcriptomic approach to investigate the blue pigment phenotype in Pseudomonas fluorescens.</title>
        <authorList>
            <person name="Andreani N.A."/>
            <person name="Cardazzo B."/>
        </authorList>
    </citation>
    <scope>NUCLEOTIDE SEQUENCE [LARGE SCALE GENOMIC DNA]</scope>
    <source>
        <strain evidence="4 5">Ps_40</strain>
    </source>
</reference>
<dbReference type="InterPro" id="IPR003593">
    <property type="entry name" value="AAA+_ATPase"/>
</dbReference>
<evidence type="ECO:0000313" key="4">
    <source>
        <dbReference type="EMBL" id="KWV71188.1"/>
    </source>
</evidence>
<feature type="domain" description="AAA+ ATPase" evidence="3">
    <location>
        <begin position="368"/>
        <end position="499"/>
    </location>
</feature>
<accession>A0A120FXA4</accession>
<dbReference type="InterPro" id="IPR027417">
    <property type="entry name" value="P-loop_NTPase"/>
</dbReference>
<dbReference type="GO" id="GO:0016787">
    <property type="term" value="F:hydrolase activity"/>
    <property type="evidence" value="ECO:0007669"/>
    <property type="project" value="UniProtKB-KW"/>
</dbReference>
<dbReference type="InterPro" id="IPR027785">
    <property type="entry name" value="UvrD-like_helicase_C"/>
</dbReference>
<protein>
    <submittedName>
        <fullName evidence="4">ATP-dependent RecD-like DNA helicase</fullName>
        <ecNumber evidence="4">3.6.4.12</ecNumber>
    </submittedName>
</protein>
<evidence type="ECO:0000256" key="2">
    <source>
        <dbReference type="ARBA" id="ARBA00022840"/>
    </source>
</evidence>
<dbReference type="SUPFAM" id="SSF52540">
    <property type="entry name" value="P-loop containing nucleoside triphosphate hydrolases"/>
    <property type="match status" value="2"/>
</dbReference>
<sequence length="755" mass="83116">MNAQTPALLSVTVRVTRIRSRNSKGCIVFGHRVDLDAGLNDRSTAIVIAVPTSVVTRSMVEVGGIYEVYGESRVVHREHGGYRVSEIQVDAQDIRLVRPSGSQLIQWLADNAPRVGEVKATKLWDTFQGSLYDILDSSDHAALSKIVPSESVRADMFTAWLEHGDAKTLRFVQDKGIPLDLARKAIKFHKGKTIAALLEDPYRMLSFCGSWVEVDEIAQERFSVRLGDSRRLRAALEEALYGAAEKGHTCATITDLHRTVTRLLAPHPAPTSALAEALLQGKTAGQFIVRDTSSGDVMLHAPGTYIMERSCAEFIIALLRAPEGQQPLFATDVDRVIADFEQSEHEHLKLNAFALNEAQRAAVKTSLKSRFSIITGGAGVGKTTVLKALYKALDTTGRPRFQMALSGRATARMIEATGEEARTIASFLRRIGANEMGPAPIIVIDEASMLDLVTFYRLVQKLPSESQVILVGDPYQLPPIGAGLILHVLCGMEGVPTTELVEVKRQARDSAIPLASRQIRDGQCPRFSSDERDEVVFLPCSDDQIIPTVLRLYEQDSENTQILSATRSCRFTGVDALNRICHVEYGDHTRQLLAENQETGEIEATGLSVGDLVMYTANDWIRNLQNGSLGQLNEIFDAPRSVDMGDEEKPFICKALGMASFDGVRHYILDTDIDSLELAYSITVHKAQGSQFRRVIIPVRKSRILDRTFVYTAATRAQLQVVFVGDLDAVEKAIALPPKAFSRQVGLRALLEACH</sequence>
<dbReference type="Pfam" id="PF13604">
    <property type="entry name" value="AAA_30"/>
    <property type="match status" value="1"/>
</dbReference>
<dbReference type="AlphaFoldDB" id="A0A120FXA4"/>
<dbReference type="EMBL" id="LCYC01000062">
    <property type="protein sequence ID" value="KWV71188.1"/>
    <property type="molecule type" value="Genomic_DNA"/>
</dbReference>
<dbReference type="Gene3D" id="1.10.10.2220">
    <property type="match status" value="1"/>
</dbReference>
<keyword evidence="4" id="KW-0378">Hydrolase</keyword>
<dbReference type="PANTHER" id="PTHR43788">
    <property type="entry name" value="DNA2/NAM7 HELICASE FAMILY MEMBER"/>
    <property type="match status" value="1"/>
</dbReference>
<dbReference type="InterPro" id="IPR029493">
    <property type="entry name" value="RecD2-like_HHH"/>
</dbReference>
<dbReference type="CDD" id="cd00173">
    <property type="entry name" value="SH2"/>
    <property type="match status" value="1"/>
</dbReference>
<keyword evidence="1" id="KW-0547">Nucleotide-binding</keyword>
<dbReference type="PATRIC" id="fig|294.195.peg.6251"/>
<dbReference type="GO" id="GO:0003678">
    <property type="term" value="F:DNA helicase activity"/>
    <property type="evidence" value="ECO:0007669"/>
    <property type="project" value="UniProtKB-EC"/>
</dbReference>
<dbReference type="SMART" id="SM00382">
    <property type="entry name" value="AAA"/>
    <property type="match status" value="1"/>
</dbReference>
<dbReference type="Proteomes" id="UP000063434">
    <property type="component" value="Unassembled WGS sequence"/>
</dbReference>
<dbReference type="Pfam" id="PF14490">
    <property type="entry name" value="HHH_RecD2"/>
    <property type="match status" value="1"/>
</dbReference>
<evidence type="ECO:0000259" key="3">
    <source>
        <dbReference type="SMART" id="SM00382"/>
    </source>
</evidence>
<dbReference type="PANTHER" id="PTHR43788:SF6">
    <property type="entry name" value="DNA HELICASE B"/>
    <property type="match status" value="1"/>
</dbReference>
<dbReference type="RefSeq" id="WP_060766336.1">
    <property type="nucleotide sequence ID" value="NZ_LCYC01000062.1"/>
</dbReference>
<dbReference type="Gene3D" id="2.30.30.940">
    <property type="match status" value="1"/>
</dbReference>
<proteinExistence type="predicted"/>
<evidence type="ECO:0000313" key="5">
    <source>
        <dbReference type="Proteomes" id="UP000063434"/>
    </source>
</evidence>
<keyword evidence="2" id="KW-0067">ATP-binding</keyword>
<evidence type="ECO:0000256" key="1">
    <source>
        <dbReference type="ARBA" id="ARBA00022741"/>
    </source>
</evidence>